<evidence type="ECO:0000256" key="1">
    <source>
        <dbReference type="ARBA" id="ARBA00022603"/>
    </source>
</evidence>
<dbReference type="InterPro" id="IPR002052">
    <property type="entry name" value="DNA_methylase_N6_adenine_CS"/>
</dbReference>
<dbReference type="GO" id="GO:0009007">
    <property type="term" value="F:site-specific DNA-methyltransferase (adenine-specific) activity"/>
    <property type="evidence" value="ECO:0007669"/>
    <property type="project" value="UniProtKB-EC"/>
</dbReference>
<dbReference type="GO" id="GO:0003677">
    <property type="term" value="F:DNA binding"/>
    <property type="evidence" value="ECO:0007669"/>
    <property type="project" value="InterPro"/>
</dbReference>
<feature type="non-terminal residue" evidence="5">
    <location>
        <position position="242"/>
    </location>
</feature>
<dbReference type="Pfam" id="PF02384">
    <property type="entry name" value="N6_Mtase"/>
    <property type="match status" value="1"/>
</dbReference>
<dbReference type="AlphaFoldDB" id="X0XTQ2"/>
<dbReference type="PANTHER" id="PTHR33841">
    <property type="entry name" value="DNA METHYLTRANSFERASE YEEA-RELATED"/>
    <property type="match status" value="1"/>
</dbReference>
<dbReference type="EMBL" id="BARS01048768">
    <property type="protein sequence ID" value="GAG28251.1"/>
    <property type="molecule type" value="Genomic_DNA"/>
</dbReference>
<evidence type="ECO:0000256" key="2">
    <source>
        <dbReference type="ARBA" id="ARBA00022679"/>
    </source>
</evidence>
<name>X0XTQ2_9ZZZZ</name>
<sequence>NCIVVKEVVKLLEKYKIRYETKQQFLGDFFEKLLNTGIKQEVGQFFTPVPIAQFICKSLPIWKIIKEKNSNKEINFLPYVLDYASGSGHFLTEVMEEINYYTENKIDEKFIKNVRAKKEFNLHKNNFDWAKEYIYGIEKDYRLAKTTKIATFLNGDGDATVICGDGLDNFYKSKDYRNKLKISEDKKENEVFDLVIANPPYSVSGFKTTLYEGRDSFNLFDEFTDKSKEIECLFIERATQLL</sequence>
<dbReference type="InterPro" id="IPR029063">
    <property type="entry name" value="SAM-dependent_MTases_sf"/>
</dbReference>
<dbReference type="PRINTS" id="PR00507">
    <property type="entry name" value="N12N6MTFRASE"/>
</dbReference>
<dbReference type="InterPro" id="IPR050953">
    <property type="entry name" value="N4_N6_ade-DNA_methylase"/>
</dbReference>
<evidence type="ECO:0000313" key="5">
    <source>
        <dbReference type="EMBL" id="GAG28251.1"/>
    </source>
</evidence>
<protein>
    <recommendedName>
        <fullName evidence="4">DNA methylase adenine-specific domain-containing protein</fullName>
    </recommendedName>
</protein>
<keyword evidence="2" id="KW-0808">Transferase</keyword>
<dbReference type="GO" id="GO:0032259">
    <property type="term" value="P:methylation"/>
    <property type="evidence" value="ECO:0007669"/>
    <property type="project" value="UniProtKB-KW"/>
</dbReference>
<accession>X0XTQ2</accession>
<keyword evidence="3" id="KW-0680">Restriction system</keyword>
<evidence type="ECO:0000259" key="4">
    <source>
        <dbReference type="Pfam" id="PF02384"/>
    </source>
</evidence>
<evidence type="ECO:0000256" key="3">
    <source>
        <dbReference type="ARBA" id="ARBA00022747"/>
    </source>
</evidence>
<proteinExistence type="predicted"/>
<comment type="caution">
    <text evidence="5">The sequence shown here is derived from an EMBL/GenBank/DDBJ whole genome shotgun (WGS) entry which is preliminary data.</text>
</comment>
<reference evidence="5" key="1">
    <citation type="journal article" date="2014" name="Front. Microbiol.">
        <title>High frequency of phylogenetically diverse reductive dehalogenase-homologous genes in deep subseafloor sedimentary metagenomes.</title>
        <authorList>
            <person name="Kawai M."/>
            <person name="Futagami T."/>
            <person name="Toyoda A."/>
            <person name="Takaki Y."/>
            <person name="Nishi S."/>
            <person name="Hori S."/>
            <person name="Arai W."/>
            <person name="Tsubouchi T."/>
            <person name="Morono Y."/>
            <person name="Uchiyama I."/>
            <person name="Ito T."/>
            <person name="Fujiyama A."/>
            <person name="Inagaki F."/>
            <person name="Takami H."/>
        </authorList>
    </citation>
    <scope>NUCLEOTIDE SEQUENCE</scope>
    <source>
        <strain evidence="5">Expedition CK06-06</strain>
    </source>
</reference>
<dbReference type="InterPro" id="IPR003356">
    <property type="entry name" value="DNA_methylase_A-5"/>
</dbReference>
<dbReference type="GO" id="GO:0009307">
    <property type="term" value="P:DNA restriction-modification system"/>
    <property type="evidence" value="ECO:0007669"/>
    <property type="project" value="UniProtKB-KW"/>
</dbReference>
<dbReference type="Gene3D" id="3.40.50.150">
    <property type="entry name" value="Vaccinia Virus protein VP39"/>
    <property type="match status" value="1"/>
</dbReference>
<keyword evidence="1" id="KW-0489">Methyltransferase</keyword>
<gene>
    <name evidence="5" type="ORF">S01H1_73025</name>
</gene>
<dbReference type="PROSITE" id="PS00092">
    <property type="entry name" value="N6_MTASE"/>
    <property type="match status" value="1"/>
</dbReference>
<organism evidence="5">
    <name type="scientific">marine sediment metagenome</name>
    <dbReference type="NCBI Taxonomy" id="412755"/>
    <lineage>
        <taxon>unclassified sequences</taxon>
        <taxon>metagenomes</taxon>
        <taxon>ecological metagenomes</taxon>
    </lineage>
</organism>
<dbReference type="SUPFAM" id="SSF53335">
    <property type="entry name" value="S-adenosyl-L-methionine-dependent methyltransferases"/>
    <property type="match status" value="1"/>
</dbReference>
<feature type="non-terminal residue" evidence="5">
    <location>
        <position position="1"/>
    </location>
</feature>
<dbReference type="PANTHER" id="PTHR33841:SF4">
    <property type="entry name" value="RESTRICTION MODIFICATION SYSTEM DNA SPECIFICITY DOMAIN"/>
    <property type="match status" value="1"/>
</dbReference>
<dbReference type="GO" id="GO:0008170">
    <property type="term" value="F:N-methyltransferase activity"/>
    <property type="evidence" value="ECO:0007669"/>
    <property type="project" value="InterPro"/>
</dbReference>
<feature type="domain" description="DNA methylase adenine-specific" evidence="4">
    <location>
        <begin position="23"/>
        <end position="219"/>
    </location>
</feature>